<dbReference type="Proteomes" id="UP000029578">
    <property type="component" value="Unassembled WGS sequence"/>
</dbReference>
<evidence type="ECO:0000313" key="2">
    <source>
        <dbReference type="Proteomes" id="UP000029578"/>
    </source>
</evidence>
<name>A0A096CJQ7_9BACT</name>
<dbReference type="EMBL" id="JRNS01000113">
    <property type="protein sequence ID" value="KGF55047.1"/>
    <property type="molecule type" value="Genomic_DNA"/>
</dbReference>
<sequence length="233" mass="27281">MEKLWSSYLDVKARCLYKNKYLRGRGLSSSQIVELMRKFKVYIDRIDKSPMGSKIRDAETTEEVVCIIKSLFDNEWDGYIKETYKDIPSYFLDYARFIRLLRDFSENFLSEGEKQDFFWPDGSKMQISDFSEWTKAKHNHIRLTIDGKMETYSGINALLKVCQYIGYSDIAQFNLTTNGLKLLVKHVPLGKEKKYMEAGDGWNICTSCETKTKLRLIKIIASHFHKNINAEFI</sequence>
<evidence type="ECO:0000313" key="1">
    <source>
        <dbReference type="EMBL" id="KGF55047.1"/>
    </source>
</evidence>
<protein>
    <submittedName>
        <fullName evidence="1">Uncharacterized protein</fullName>
    </submittedName>
</protein>
<dbReference type="RefSeq" id="WP_156098926.1">
    <property type="nucleotide sequence ID" value="NZ_JRNS01000113.1"/>
</dbReference>
<accession>A0A096CJQ7</accession>
<gene>
    <name evidence="1" type="ORF">HMPREF0661_01710</name>
</gene>
<organism evidence="1 2">
    <name type="scientific">Prevotella melaninogenica DNF00666</name>
    <dbReference type="NCBI Taxonomy" id="1401073"/>
    <lineage>
        <taxon>Bacteria</taxon>
        <taxon>Pseudomonadati</taxon>
        <taxon>Bacteroidota</taxon>
        <taxon>Bacteroidia</taxon>
        <taxon>Bacteroidales</taxon>
        <taxon>Prevotellaceae</taxon>
        <taxon>Prevotella</taxon>
    </lineage>
</organism>
<dbReference type="AlphaFoldDB" id="A0A096CJQ7"/>
<reference evidence="1 2" key="1">
    <citation type="submission" date="2014-07" db="EMBL/GenBank/DDBJ databases">
        <authorList>
            <person name="McCorrison J."/>
            <person name="Sanka R."/>
            <person name="Torralba M."/>
            <person name="Gillis M."/>
            <person name="Haft D.H."/>
            <person name="Methe B."/>
            <person name="Sutton G."/>
            <person name="Nelson K.E."/>
        </authorList>
    </citation>
    <scope>NUCLEOTIDE SEQUENCE [LARGE SCALE GENOMIC DNA]</scope>
    <source>
        <strain evidence="1 2">DNF00666</strain>
    </source>
</reference>
<comment type="caution">
    <text evidence="1">The sequence shown here is derived from an EMBL/GenBank/DDBJ whole genome shotgun (WGS) entry which is preliminary data.</text>
</comment>
<proteinExistence type="predicted"/>